<name>A0A1V0SKA7_9VIRU</name>
<sequence>MDKQSVLDKYKVHLDELAKIKKDVGLLTDDDVETLKYKLGKIKKILDDSYAVIQENQLKQELHKSFTNIIEEKYKDSISKKILVEAVKQCIKTFKVNKRVETREEFLDYKYTIFGDVTIDMKYSNSNRDSFTLFRCNYREFGSKNEQEIKTNIENYMTKYFSNKKTSMKSIYEQNKNTVVNNIYDLVKDMQKCIMELEYKNFFDDLVS</sequence>
<protein>
    <submittedName>
        <fullName evidence="1">Uncharacterized protein</fullName>
    </submittedName>
</protein>
<gene>
    <name evidence="1" type="ORF">Klosneuvirus_3_189</name>
</gene>
<dbReference type="EMBL" id="KY684110">
    <property type="protein sequence ID" value="ARF12054.1"/>
    <property type="molecule type" value="Genomic_DNA"/>
</dbReference>
<reference evidence="1" key="1">
    <citation type="journal article" date="2017" name="Science">
        <title>Giant viruses with an expanded complement of translation system components.</title>
        <authorList>
            <person name="Schulz F."/>
            <person name="Yutin N."/>
            <person name="Ivanova N.N."/>
            <person name="Ortega D.R."/>
            <person name="Lee T.K."/>
            <person name="Vierheilig J."/>
            <person name="Daims H."/>
            <person name="Horn M."/>
            <person name="Wagner M."/>
            <person name="Jensen G.J."/>
            <person name="Kyrpides N.C."/>
            <person name="Koonin E.V."/>
            <person name="Woyke T."/>
        </authorList>
    </citation>
    <scope>NUCLEOTIDE SEQUENCE</scope>
    <source>
        <strain evidence="1">KNV1</strain>
    </source>
</reference>
<evidence type="ECO:0000313" key="1">
    <source>
        <dbReference type="EMBL" id="ARF12054.1"/>
    </source>
</evidence>
<proteinExistence type="predicted"/>
<accession>A0A1V0SKA7</accession>
<organism evidence="1">
    <name type="scientific">Klosneuvirus KNV1</name>
    <dbReference type="NCBI Taxonomy" id="1977640"/>
    <lineage>
        <taxon>Viruses</taxon>
        <taxon>Varidnaviria</taxon>
        <taxon>Bamfordvirae</taxon>
        <taxon>Nucleocytoviricota</taxon>
        <taxon>Megaviricetes</taxon>
        <taxon>Imitervirales</taxon>
        <taxon>Mimiviridae</taxon>
        <taxon>Klosneuvirinae</taxon>
        <taxon>Klosneuvirus</taxon>
    </lineage>
</organism>